<dbReference type="OrthoDB" id="2219495at2759"/>
<proteinExistence type="inferred from homology"/>
<evidence type="ECO:0000313" key="7">
    <source>
        <dbReference type="EMBL" id="KAA6406963.1"/>
    </source>
</evidence>
<dbReference type="Proteomes" id="UP000324767">
    <property type="component" value="Unassembled WGS sequence"/>
</dbReference>
<comment type="similarity">
    <text evidence="2">Belongs to the MSOX/MTOX family.</text>
</comment>
<dbReference type="InterPro" id="IPR006076">
    <property type="entry name" value="FAD-dep_OxRdtase"/>
</dbReference>
<name>A0A5M8PD26_9LECA</name>
<feature type="domain" description="FAD dependent oxidoreductase" evidence="6">
    <location>
        <begin position="12"/>
        <end position="246"/>
    </location>
</feature>
<evidence type="ECO:0000259" key="6">
    <source>
        <dbReference type="Pfam" id="PF01266"/>
    </source>
</evidence>
<evidence type="ECO:0000313" key="8">
    <source>
        <dbReference type="Proteomes" id="UP000324767"/>
    </source>
</evidence>
<dbReference type="GO" id="GO:0008115">
    <property type="term" value="F:sarcosine oxidase activity"/>
    <property type="evidence" value="ECO:0007669"/>
    <property type="project" value="TreeGrafter"/>
</dbReference>
<reference evidence="7 8" key="1">
    <citation type="submission" date="2019-09" db="EMBL/GenBank/DDBJ databases">
        <title>The hologenome of the rock-dwelling lichen Lasallia pustulata.</title>
        <authorList>
            <person name="Greshake Tzovaras B."/>
            <person name="Segers F."/>
            <person name="Bicker A."/>
            <person name="Dal Grande F."/>
            <person name="Otte J."/>
            <person name="Hankeln T."/>
            <person name="Schmitt I."/>
            <person name="Ebersberger I."/>
        </authorList>
    </citation>
    <scope>NUCLEOTIDE SEQUENCE [LARGE SCALE GENOMIC DNA]</scope>
    <source>
        <strain evidence="7">A1-1</strain>
    </source>
</reference>
<dbReference type="Pfam" id="PF01266">
    <property type="entry name" value="DAO"/>
    <property type="match status" value="1"/>
</dbReference>
<gene>
    <name evidence="7" type="ORF">FRX48_09261</name>
</gene>
<evidence type="ECO:0000256" key="1">
    <source>
        <dbReference type="ARBA" id="ARBA00001974"/>
    </source>
</evidence>
<protein>
    <submittedName>
        <fullName evidence="7">Fructosyl amine:oxygen oxidoreductase</fullName>
    </submittedName>
</protein>
<dbReference type="SUPFAM" id="SSF51905">
    <property type="entry name" value="FAD/NAD(P)-binding domain"/>
    <property type="match status" value="1"/>
</dbReference>
<evidence type="ECO:0000256" key="4">
    <source>
        <dbReference type="ARBA" id="ARBA00022827"/>
    </source>
</evidence>
<evidence type="ECO:0000256" key="5">
    <source>
        <dbReference type="ARBA" id="ARBA00023002"/>
    </source>
</evidence>
<dbReference type="GO" id="GO:0051698">
    <property type="term" value="F:saccharopine oxidase activity"/>
    <property type="evidence" value="ECO:0007669"/>
    <property type="project" value="TreeGrafter"/>
</dbReference>
<dbReference type="GO" id="GO:0050660">
    <property type="term" value="F:flavin adenine dinucleotide binding"/>
    <property type="evidence" value="ECO:0007669"/>
    <property type="project" value="InterPro"/>
</dbReference>
<dbReference type="AlphaFoldDB" id="A0A5M8PD26"/>
<dbReference type="Gene3D" id="3.30.9.10">
    <property type="entry name" value="D-Amino Acid Oxidase, subunit A, domain 2"/>
    <property type="match status" value="2"/>
</dbReference>
<organism evidence="7 8">
    <name type="scientific">Lasallia pustulata</name>
    <dbReference type="NCBI Taxonomy" id="136370"/>
    <lineage>
        <taxon>Eukaryota</taxon>
        <taxon>Fungi</taxon>
        <taxon>Dikarya</taxon>
        <taxon>Ascomycota</taxon>
        <taxon>Pezizomycotina</taxon>
        <taxon>Lecanoromycetes</taxon>
        <taxon>OSLEUM clade</taxon>
        <taxon>Umbilicariomycetidae</taxon>
        <taxon>Umbilicariales</taxon>
        <taxon>Umbilicariaceae</taxon>
        <taxon>Lasallia</taxon>
    </lineage>
</organism>
<dbReference type="EMBL" id="VXIT01000021">
    <property type="protein sequence ID" value="KAA6406963.1"/>
    <property type="molecule type" value="Genomic_DNA"/>
</dbReference>
<accession>A0A5M8PD26</accession>
<evidence type="ECO:0000256" key="2">
    <source>
        <dbReference type="ARBA" id="ARBA00010989"/>
    </source>
</evidence>
<keyword evidence="3" id="KW-0285">Flavoprotein</keyword>
<dbReference type="InterPro" id="IPR036188">
    <property type="entry name" value="FAD/NAD-bd_sf"/>
</dbReference>
<comment type="caution">
    <text evidence="7">The sequence shown here is derived from an EMBL/GenBank/DDBJ whole genome shotgun (WGS) entry which is preliminary data.</text>
</comment>
<keyword evidence="5" id="KW-0560">Oxidoreductase</keyword>
<dbReference type="PANTHER" id="PTHR10961:SF24">
    <property type="entry name" value="HYPOTHETICAL FRUCTOSYL AMINE:OXYGEN OXIDOREDUCTASE (EUROFUNG)"/>
    <property type="match status" value="1"/>
</dbReference>
<sequence length="299" mass="33636">MPEGILTGDFPGWQGFFKKTGAGWVHARNAMISAAAEAQRLGVKFVTASPQGTVTGLVYEGGDVVGARTADSKEHRAYRTILCAGANSNQLLDLEDQLRPTAWTLAHIKLTDEEVKVYKNLPVLFNIEKGFFMEPDEDKHELKICDEHPGYCNWVRDTGDKLTSLPFARHQIPKEAEQRARSFLRETMPQLAERPFSFARICWCADTPDRAFLIDCHPEHASLVLGVGGSGHGFKYIPSVAGYIADKMEGRLDEKLAHVFRWRPETAVDRDWQDRQGRFGGPNKVMDFQEVQEWTEIGT</sequence>
<keyword evidence="4" id="KW-0274">FAD</keyword>
<dbReference type="PANTHER" id="PTHR10961">
    <property type="entry name" value="PEROXISOMAL SARCOSINE OXIDASE"/>
    <property type="match status" value="1"/>
</dbReference>
<dbReference type="InterPro" id="IPR045170">
    <property type="entry name" value="MTOX"/>
</dbReference>
<comment type="cofactor">
    <cofactor evidence="1">
        <name>FAD</name>
        <dbReference type="ChEBI" id="CHEBI:57692"/>
    </cofactor>
</comment>
<dbReference type="SUPFAM" id="SSF54373">
    <property type="entry name" value="FAD-linked reductases, C-terminal domain"/>
    <property type="match status" value="1"/>
</dbReference>
<evidence type="ECO:0000256" key="3">
    <source>
        <dbReference type="ARBA" id="ARBA00022630"/>
    </source>
</evidence>